<dbReference type="InterPro" id="IPR013798">
    <property type="entry name" value="Indole-3-glycerol_P_synth_dom"/>
</dbReference>
<dbReference type="PROSITE" id="PS00614">
    <property type="entry name" value="IGPS"/>
    <property type="match status" value="1"/>
</dbReference>
<dbReference type="InterPro" id="IPR045186">
    <property type="entry name" value="Indole-3-glycerol_P_synth"/>
</dbReference>
<dbReference type="Proteomes" id="UP000246132">
    <property type="component" value="Unassembled WGS sequence"/>
</dbReference>
<keyword evidence="9 10" id="KW-0456">Lyase</keyword>
<feature type="domain" description="Indole-3-glycerol phosphate synthase" evidence="11">
    <location>
        <begin position="5"/>
        <end position="260"/>
    </location>
</feature>
<dbReference type="PANTHER" id="PTHR22854:SF2">
    <property type="entry name" value="INDOLE-3-GLYCEROL-PHOSPHATE SYNTHASE"/>
    <property type="match status" value="1"/>
</dbReference>
<dbReference type="InterPro" id="IPR013785">
    <property type="entry name" value="Aldolase_TIM"/>
</dbReference>
<comment type="catalytic activity">
    <reaction evidence="1 10">
        <text>1-(2-carboxyphenylamino)-1-deoxy-D-ribulose 5-phosphate + H(+) = (1S,2R)-1-C-(indol-3-yl)glycerol 3-phosphate + CO2 + H2O</text>
        <dbReference type="Rhea" id="RHEA:23476"/>
        <dbReference type="ChEBI" id="CHEBI:15377"/>
        <dbReference type="ChEBI" id="CHEBI:15378"/>
        <dbReference type="ChEBI" id="CHEBI:16526"/>
        <dbReference type="ChEBI" id="CHEBI:58613"/>
        <dbReference type="ChEBI" id="CHEBI:58866"/>
        <dbReference type="EC" id="4.1.1.48"/>
    </reaction>
</comment>
<dbReference type="AlphaFoldDB" id="A0A3A8AKL2"/>
<evidence type="ECO:0000256" key="3">
    <source>
        <dbReference type="ARBA" id="ARBA00012362"/>
    </source>
</evidence>
<dbReference type="NCBIfam" id="NF001377">
    <property type="entry name" value="PRK00278.2-4"/>
    <property type="match status" value="1"/>
</dbReference>
<evidence type="ECO:0000256" key="5">
    <source>
        <dbReference type="ARBA" id="ARBA00022605"/>
    </source>
</evidence>
<evidence type="ECO:0000256" key="9">
    <source>
        <dbReference type="ARBA" id="ARBA00023239"/>
    </source>
</evidence>
<evidence type="ECO:0000313" key="13">
    <source>
        <dbReference type="Proteomes" id="UP000246132"/>
    </source>
</evidence>
<dbReference type="GO" id="GO:0004640">
    <property type="term" value="F:phosphoribosylanthranilate isomerase activity"/>
    <property type="evidence" value="ECO:0007669"/>
    <property type="project" value="TreeGrafter"/>
</dbReference>
<evidence type="ECO:0000313" key="12">
    <source>
        <dbReference type="EMBL" id="RKF08220.1"/>
    </source>
</evidence>
<dbReference type="EC" id="4.1.1.48" evidence="3 10"/>
<dbReference type="NCBIfam" id="NF001370">
    <property type="entry name" value="PRK00278.1-2"/>
    <property type="match status" value="1"/>
</dbReference>
<dbReference type="GO" id="GO:0000162">
    <property type="term" value="P:L-tryptophan biosynthetic process"/>
    <property type="evidence" value="ECO:0007669"/>
    <property type="project" value="UniProtKB-UniRule"/>
</dbReference>
<evidence type="ECO:0000256" key="2">
    <source>
        <dbReference type="ARBA" id="ARBA00004696"/>
    </source>
</evidence>
<dbReference type="GO" id="GO:0004425">
    <property type="term" value="F:indole-3-glycerol-phosphate synthase activity"/>
    <property type="evidence" value="ECO:0007669"/>
    <property type="project" value="UniProtKB-UniRule"/>
</dbReference>
<keyword evidence="6 10" id="KW-0210">Decarboxylase</keyword>
<dbReference type="Gene3D" id="3.20.20.70">
    <property type="entry name" value="Aldolase class I"/>
    <property type="match status" value="1"/>
</dbReference>
<comment type="pathway">
    <text evidence="2 10">Amino-acid biosynthesis; L-tryptophan biosynthesis; L-tryptophan from chorismate: step 4/5.</text>
</comment>
<dbReference type="Pfam" id="PF00218">
    <property type="entry name" value="IGPS"/>
    <property type="match status" value="1"/>
</dbReference>
<dbReference type="InterPro" id="IPR011060">
    <property type="entry name" value="RibuloseP-bd_barrel"/>
</dbReference>
<evidence type="ECO:0000256" key="7">
    <source>
        <dbReference type="ARBA" id="ARBA00022822"/>
    </source>
</evidence>
<dbReference type="EMBL" id="QFWV02000002">
    <property type="protein sequence ID" value="RKF08220.1"/>
    <property type="molecule type" value="Genomic_DNA"/>
</dbReference>
<reference evidence="12 13" key="1">
    <citation type="journal article" date="2018" name="Int. J. Syst. Bacteriol.">
        <title>Oceaniradius stylonemae gen. nov., sp. nov., isolated from a red alga, Stylonema cornu-cervi.</title>
        <authorList>
            <person name="Jeong S."/>
        </authorList>
    </citation>
    <scope>NUCLEOTIDE SEQUENCE [LARGE SCALE GENOMIC DNA]</scope>
    <source>
        <strain evidence="12 13">StC1</strain>
    </source>
</reference>
<dbReference type="RefSeq" id="WP_109767093.1">
    <property type="nucleotide sequence ID" value="NZ_QFWV02000002.1"/>
</dbReference>
<dbReference type="PANTHER" id="PTHR22854">
    <property type="entry name" value="TRYPTOPHAN BIOSYNTHESIS PROTEIN"/>
    <property type="match status" value="1"/>
</dbReference>
<dbReference type="InterPro" id="IPR001468">
    <property type="entry name" value="Indole-3-GlycerolPSynthase_CS"/>
</dbReference>
<proteinExistence type="inferred from homology"/>
<evidence type="ECO:0000256" key="10">
    <source>
        <dbReference type="HAMAP-Rule" id="MF_00134"/>
    </source>
</evidence>
<comment type="similarity">
    <text evidence="10">Belongs to the TrpC family.</text>
</comment>
<sequence length="268" mass="28465">MADILRKIEAYKRDEIAAAKATVSVSALEDRIADAGLPRGFADVLRAKSAAGDYGLIAEIKKASPSKGLIRADFDPPALALAYEAGGAACLSVLTDTPSFQGAPDFLTVARAATALPALRKDFMFDTYQVLEARAWGADAILIIMASVDDALARDLEQAAFDLGMDALVEVHDAAEMERALRLDSKLIGINNRNLRTFEVDLATSEHLAPMVPDDRLLVGESGIFAPDDCARLARAGITTFLVGESLMRQSDVTAATKALLARQTAAA</sequence>
<protein>
    <recommendedName>
        <fullName evidence="4 10">Indole-3-glycerol phosphate synthase</fullName>
        <shortName evidence="10">IGPS</shortName>
        <ecNumber evidence="3 10">4.1.1.48</ecNumber>
    </recommendedName>
</protein>
<dbReference type="CDD" id="cd00331">
    <property type="entry name" value="IGPS"/>
    <property type="match status" value="1"/>
</dbReference>
<comment type="caution">
    <text evidence="12">The sequence shown here is derived from an EMBL/GenBank/DDBJ whole genome shotgun (WGS) entry which is preliminary data.</text>
</comment>
<gene>
    <name evidence="10 12" type="primary">trpC</name>
    <name evidence="12" type="ORF">DEM25_002675</name>
</gene>
<dbReference type="OrthoDB" id="9804217at2"/>
<evidence type="ECO:0000259" key="11">
    <source>
        <dbReference type="Pfam" id="PF00218"/>
    </source>
</evidence>
<dbReference type="HAMAP" id="MF_00134_B">
    <property type="entry name" value="IGPS_B"/>
    <property type="match status" value="1"/>
</dbReference>
<organism evidence="12 13">
    <name type="scientific">Oceaniradius stylonematis</name>
    <dbReference type="NCBI Taxonomy" id="2184161"/>
    <lineage>
        <taxon>Bacteria</taxon>
        <taxon>Pseudomonadati</taxon>
        <taxon>Pseudomonadota</taxon>
        <taxon>Alphaproteobacteria</taxon>
        <taxon>Hyphomicrobiales</taxon>
        <taxon>Ahrensiaceae</taxon>
        <taxon>Oceaniradius</taxon>
    </lineage>
</organism>
<evidence type="ECO:0000256" key="4">
    <source>
        <dbReference type="ARBA" id="ARBA00018080"/>
    </source>
</evidence>
<accession>A0A3A8AKL2</accession>
<name>A0A3A8AKL2_9HYPH</name>
<keyword evidence="8 10" id="KW-0057">Aromatic amino acid biosynthesis</keyword>
<dbReference type="UniPathway" id="UPA00035">
    <property type="reaction ID" value="UER00043"/>
</dbReference>
<evidence type="ECO:0000256" key="8">
    <source>
        <dbReference type="ARBA" id="ARBA00023141"/>
    </source>
</evidence>
<keyword evidence="5 10" id="KW-0028">Amino-acid biosynthesis</keyword>
<dbReference type="SUPFAM" id="SSF51366">
    <property type="entry name" value="Ribulose-phoshate binding barrel"/>
    <property type="match status" value="1"/>
</dbReference>
<dbReference type="NCBIfam" id="NF001373">
    <property type="entry name" value="PRK00278.1-6"/>
    <property type="match status" value="1"/>
</dbReference>
<dbReference type="FunFam" id="3.20.20.70:FF:000024">
    <property type="entry name" value="Indole-3-glycerol phosphate synthase"/>
    <property type="match status" value="1"/>
</dbReference>
<evidence type="ECO:0000256" key="1">
    <source>
        <dbReference type="ARBA" id="ARBA00001633"/>
    </source>
</evidence>
<keyword evidence="7 10" id="KW-0822">Tryptophan biosynthesis</keyword>
<keyword evidence="13" id="KW-1185">Reference proteome</keyword>
<evidence type="ECO:0000256" key="6">
    <source>
        <dbReference type="ARBA" id="ARBA00022793"/>
    </source>
</evidence>